<dbReference type="PANTHER" id="PTHR12709">
    <property type="entry name" value="DNA-DIRECTED RNA POLYMERASE II, III"/>
    <property type="match status" value="1"/>
</dbReference>
<dbReference type="InterPro" id="IPR036898">
    <property type="entry name" value="RNA_pol_Rpb7-like_N_sf"/>
</dbReference>
<evidence type="ECO:0000313" key="7">
    <source>
        <dbReference type="EMBL" id="WOL06141.1"/>
    </source>
</evidence>
<evidence type="ECO:0000256" key="4">
    <source>
        <dbReference type="ARBA" id="ARBA00023242"/>
    </source>
</evidence>
<reference evidence="7 8" key="1">
    <citation type="submission" date="2023-10" db="EMBL/GenBank/DDBJ databases">
        <title>Chromosome-scale genome assembly provides insights into flower coloration mechanisms of Canna indica.</title>
        <authorList>
            <person name="Li C."/>
        </authorList>
    </citation>
    <scope>NUCLEOTIDE SEQUENCE [LARGE SCALE GENOMIC DNA]</scope>
    <source>
        <tissue evidence="7">Flower</tissue>
    </source>
</reference>
<evidence type="ECO:0000313" key="8">
    <source>
        <dbReference type="Proteomes" id="UP001327560"/>
    </source>
</evidence>
<dbReference type="FunFam" id="3.30.1490.120:FF:000006">
    <property type="entry name" value="DNA-directed RNA polymerase"/>
    <property type="match status" value="1"/>
</dbReference>
<dbReference type="Gene3D" id="3.30.1490.120">
    <property type="entry name" value="RNA polymerase Rpb7-like, N-terminal domain"/>
    <property type="match status" value="1"/>
</dbReference>
<feature type="region of interest" description="Disordered" evidence="6">
    <location>
        <begin position="178"/>
        <end position="230"/>
    </location>
</feature>
<dbReference type="InterPro" id="IPR045113">
    <property type="entry name" value="Rpb7-like"/>
</dbReference>
<feature type="compositionally biased region" description="Basic and acidic residues" evidence="6">
    <location>
        <begin position="178"/>
        <end position="204"/>
    </location>
</feature>
<comment type="subcellular location">
    <subcellularLocation>
        <location evidence="1 5">Nucleus</location>
    </subcellularLocation>
</comment>
<keyword evidence="4 5" id="KW-0539">Nucleus</keyword>
<evidence type="ECO:0000256" key="6">
    <source>
        <dbReference type="SAM" id="MobiDB-lite"/>
    </source>
</evidence>
<dbReference type="PANTHER" id="PTHR12709:SF5">
    <property type="entry name" value="DNA-DIRECTED RNA POLYMERASE I SUBUNIT RPA43"/>
    <property type="match status" value="1"/>
</dbReference>
<gene>
    <name evidence="7" type="ORF">Cni_G14873</name>
</gene>
<organism evidence="7 8">
    <name type="scientific">Canna indica</name>
    <name type="common">Indian-shot</name>
    <dbReference type="NCBI Taxonomy" id="4628"/>
    <lineage>
        <taxon>Eukaryota</taxon>
        <taxon>Viridiplantae</taxon>
        <taxon>Streptophyta</taxon>
        <taxon>Embryophyta</taxon>
        <taxon>Tracheophyta</taxon>
        <taxon>Spermatophyta</taxon>
        <taxon>Magnoliopsida</taxon>
        <taxon>Liliopsida</taxon>
        <taxon>Zingiberales</taxon>
        <taxon>Cannaceae</taxon>
        <taxon>Canna</taxon>
    </lineage>
</organism>
<proteinExistence type="predicted"/>
<protein>
    <recommendedName>
        <fullName evidence="5">DNA-directed RNA polymerase subunit</fullName>
    </recommendedName>
</protein>
<sequence length="230" mass="25484">MEGLTVAETDLAVYVHPSKGNNIRQAVLRQLSSLLFTYDEVFDGVILAYEVDIGDKRAKILSGLIPYIGVQVKANLLLFSPRPGMLLDGKVVKLGKESIHVVVLGFASAAIILEDIRKEFKFKNKHGGVFVSSSHKRHTIKAGNMIRFLVKSFDEEIIHISGSLAPPNTGCIQWLSKHGAEDGSHSNRSPKKMEDVKREMHAEGTIDSTVADKSMNPTRPHKSKKRTRED</sequence>
<keyword evidence="2 5" id="KW-0240">DNA-directed RNA polymerase</keyword>
<evidence type="ECO:0000256" key="1">
    <source>
        <dbReference type="ARBA" id="ARBA00004123"/>
    </source>
</evidence>
<dbReference type="Proteomes" id="UP001327560">
    <property type="component" value="Chromosome 4"/>
</dbReference>
<name>A0AAQ3QB18_9LILI</name>
<accession>A0AAQ3QB18</accession>
<keyword evidence="3 5" id="KW-0804">Transcription</keyword>
<comment type="function">
    <text evidence="5">DNA-dependent RNA polymerase which catalyzes the transcription of DNA into RNA using the four ribonucleoside triphosphates as substrates.</text>
</comment>
<dbReference type="Gene3D" id="2.40.50.1060">
    <property type="match status" value="1"/>
</dbReference>
<keyword evidence="8" id="KW-1185">Reference proteome</keyword>
<dbReference type="GO" id="GO:0006362">
    <property type="term" value="P:transcription elongation by RNA polymerase I"/>
    <property type="evidence" value="ECO:0007669"/>
    <property type="project" value="TreeGrafter"/>
</dbReference>
<evidence type="ECO:0000256" key="3">
    <source>
        <dbReference type="ARBA" id="ARBA00023163"/>
    </source>
</evidence>
<feature type="compositionally biased region" description="Basic residues" evidence="6">
    <location>
        <begin position="219"/>
        <end position="230"/>
    </location>
</feature>
<dbReference type="GO" id="GO:0006352">
    <property type="term" value="P:DNA-templated transcription initiation"/>
    <property type="evidence" value="ECO:0007669"/>
    <property type="project" value="UniProtKB-UniRule"/>
</dbReference>
<dbReference type="GO" id="GO:0005736">
    <property type="term" value="C:RNA polymerase I complex"/>
    <property type="evidence" value="ECO:0007669"/>
    <property type="project" value="TreeGrafter"/>
</dbReference>
<dbReference type="EMBL" id="CP136893">
    <property type="protein sequence ID" value="WOL06141.1"/>
    <property type="molecule type" value="Genomic_DNA"/>
</dbReference>
<evidence type="ECO:0000256" key="5">
    <source>
        <dbReference type="RuleBase" id="RU369086"/>
    </source>
</evidence>
<evidence type="ECO:0000256" key="2">
    <source>
        <dbReference type="ARBA" id="ARBA00022478"/>
    </source>
</evidence>
<dbReference type="AlphaFoldDB" id="A0AAQ3QB18"/>